<name>A0A0C9ZKR8_9AGAM</name>
<dbReference type="Gene3D" id="3.60.130.30">
    <property type="match status" value="1"/>
</dbReference>
<dbReference type="EMBL" id="KN835412">
    <property type="protein sequence ID" value="KIK38075.1"/>
    <property type="molecule type" value="Genomic_DNA"/>
</dbReference>
<reference evidence="1 2" key="1">
    <citation type="submission" date="2014-04" db="EMBL/GenBank/DDBJ databases">
        <authorList>
            <consortium name="DOE Joint Genome Institute"/>
            <person name="Kuo A."/>
            <person name="Ruytinx J."/>
            <person name="Rineau F."/>
            <person name="Colpaert J."/>
            <person name="Kohler A."/>
            <person name="Nagy L.G."/>
            <person name="Floudas D."/>
            <person name="Copeland A."/>
            <person name="Barry K.W."/>
            <person name="Cichocki N."/>
            <person name="Veneault-Fourrey C."/>
            <person name="LaButti K."/>
            <person name="Lindquist E.A."/>
            <person name="Lipzen A."/>
            <person name="Lundell T."/>
            <person name="Morin E."/>
            <person name="Murat C."/>
            <person name="Sun H."/>
            <person name="Tunlid A."/>
            <person name="Henrissat B."/>
            <person name="Grigoriev I.V."/>
            <person name="Hibbett D.S."/>
            <person name="Martin F."/>
            <person name="Nordberg H.P."/>
            <person name="Cantor M.N."/>
            <person name="Hua S.X."/>
        </authorList>
    </citation>
    <scope>NUCLEOTIDE SEQUENCE [LARGE SCALE GENOMIC DNA]</scope>
    <source>
        <strain evidence="1 2">UH-Slu-Lm8-n1</strain>
    </source>
</reference>
<dbReference type="Proteomes" id="UP000054485">
    <property type="component" value="Unassembled WGS sequence"/>
</dbReference>
<proteinExistence type="predicted"/>
<evidence type="ECO:0000313" key="1">
    <source>
        <dbReference type="EMBL" id="KIK38075.1"/>
    </source>
</evidence>
<reference evidence="2" key="2">
    <citation type="submission" date="2015-01" db="EMBL/GenBank/DDBJ databases">
        <title>Evolutionary Origins and Diversification of the Mycorrhizal Mutualists.</title>
        <authorList>
            <consortium name="DOE Joint Genome Institute"/>
            <consortium name="Mycorrhizal Genomics Consortium"/>
            <person name="Kohler A."/>
            <person name="Kuo A."/>
            <person name="Nagy L.G."/>
            <person name="Floudas D."/>
            <person name="Copeland A."/>
            <person name="Barry K.W."/>
            <person name="Cichocki N."/>
            <person name="Veneault-Fourrey C."/>
            <person name="LaButti K."/>
            <person name="Lindquist E.A."/>
            <person name="Lipzen A."/>
            <person name="Lundell T."/>
            <person name="Morin E."/>
            <person name="Murat C."/>
            <person name="Riley R."/>
            <person name="Ohm R."/>
            <person name="Sun H."/>
            <person name="Tunlid A."/>
            <person name="Henrissat B."/>
            <person name="Grigoriev I.V."/>
            <person name="Hibbett D.S."/>
            <person name="Martin F."/>
        </authorList>
    </citation>
    <scope>NUCLEOTIDE SEQUENCE [LARGE SCALE GENOMIC DNA]</scope>
    <source>
        <strain evidence="2">UH-Slu-Lm8-n1</strain>
    </source>
</reference>
<protein>
    <submittedName>
        <fullName evidence="1">Uncharacterized protein</fullName>
    </submittedName>
</protein>
<dbReference type="HOGENOM" id="CLU_3147349_0_0_1"/>
<dbReference type="OrthoDB" id="2634697at2759"/>
<gene>
    <name evidence="1" type="ORF">CY34DRAFT_91586</name>
</gene>
<accession>A0A0C9ZKR8</accession>
<keyword evidence="2" id="KW-1185">Reference proteome</keyword>
<organism evidence="1 2">
    <name type="scientific">Suillus luteus UH-Slu-Lm8-n1</name>
    <dbReference type="NCBI Taxonomy" id="930992"/>
    <lineage>
        <taxon>Eukaryota</taxon>
        <taxon>Fungi</taxon>
        <taxon>Dikarya</taxon>
        <taxon>Basidiomycota</taxon>
        <taxon>Agaricomycotina</taxon>
        <taxon>Agaricomycetes</taxon>
        <taxon>Agaricomycetidae</taxon>
        <taxon>Boletales</taxon>
        <taxon>Suillineae</taxon>
        <taxon>Suillaceae</taxon>
        <taxon>Suillus</taxon>
    </lineage>
</organism>
<feature type="non-terminal residue" evidence="1">
    <location>
        <position position="1"/>
    </location>
</feature>
<sequence length="49" mass="5456">NDNKVIYAYIFAVSDWKSGEFCIPQLEIKIPVYPGQVLAVLTRVLASVS</sequence>
<evidence type="ECO:0000313" key="2">
    <source>
        <dbReference type="Proteomes" id="UP000054485"/>
    </source>
</evidence>
<dbReference type="AlphaFoldDB" id="A0A0C9ZKR8"/>
<dbReference type="InParanoid" id="A0A0C9ZKR8"/>